<feature type="compositionally biased region" description="Polar residues" evidence="3">
    <location>
        <begin position="10"/>
        <end position="20"/>
    </location>
</feature>
<name>A0A8H4VK61_9AGAR</name>
<evidence type="ECO:0000313" key="7">
    <source>
        <dbReference type="Proteomes" id="UP000521872"/>
    </source>
</evidence>
<proteinExistence type="predicted"/>
<evidence type="ECO:0000313" key="6">
    <source>
        <dbReference type="EMBL" id="KAF4612627.1"/>
    </source>
</evidence>
<keyword evidence="2" id="KW-0597">Phosphoprotein</keyword>
<evidence type="ECO:0000259" key="5">
    <source>
        <dbReference type="Pfam" id="PF07993"/>
    </source>
</evidence>
<dbReference type="InterPro" id="IPR000873">
    <property type="entry name" value="AMP-dep_synth/lig_dom"/>
</dbReference>
<dbReference type="Gene3D" id="3.40.50.12780">
    <property type="entry name" value="N-terminal domain of ligase-like"/>
    <property type="match status" value="1"/>
</dbReference>
<dbReference type="Proteomes" id="UP000521872">
    <property type="component" value="Unassembled WGS sequence"/>
</dbReference>
<protein>
    <recommendedName>
        <fullName evidence="8">Acetyl-CoA synthetase-like protein</fullName>
    </recommendedName>
</protein>
<comment type="caution">
    <text evidence="6">The sequence shown here is derived from an EMBL/GenBank/DDBJ whole genome shotgun (WGS) entry which is preliminary data.</text>
</comment>
<dbReference type="PANTHER" id="PTHR43439">
    <property type="entry name" value="PHENYLACETATE-COENZYME A LIGASE"/>
    <property type="match status" value="1"/>
</dbReference>
<sequence>MPRTIPLPPQTQARSSSTFNPPILDGTLSLPEQYEWHGKHSPDHPLFIYATENKNIRTILWKDVVKAMHSGSRLIRRKMGWVPGMKNPPVIAILAASDSITYFTTLISILRAGYIGFAISPRNSPAAVAHLINKVNVKCLFVGHDTNITELADKALQVMASEYPGSEKPFVVPMPVFEDLYANSADDPDDLPFEKRDPDDIILYMHSSGRMLCPAGSTAFPKPITRTGFRFAQLSLSSYHGERDFTGTVWSLHVLPMYHGMGVMQLGSVATTGHILATFEPKSPAIAPTPKNHFEAAVACNCDIIFSVPAVIEAWSRQPDYVEWLSKIGGVLYGGGPLDKAVGDYLTSKGVPIFNMYGFTEGGMMSVSLPAKAEQDWEYFKFAANISAKMVPQGDGTFEFVMVNNGICDVSVVNTQINGVDAYATSDLFVQHPQKAGYWRIYGRADDQIMHSTGEKTNPGPLETIINQDPHVQSSIMFGRGRFNAGILVEPKPEFRFDPSDENKLAEFRNKIWPSIQRMNSFAPQHSRTFKEMILVTKPSKPFQYTAKNTPRRHAMVNAYSEEIEAAYNAVADSAQIEISPPTEWDALNTHSFVRSVVNKVLPQDIDDSADIFQHGCDSLQATWIRNTLLRVLRDSAEIDTRNLVDNFVYEYPTISSLASFVKLLATGGAGQHAADRASRVSAMLAMVDKYTCQEPALPTHNDKPSDPQISGDVVLVTGTTGALGSYLLAELISNARVSRVYALNRPSKAAGVSTLAERQANSLVERGLESDVILGSDKLMLLEANLSLPDFGLPEDVYQEMLSSVTHIVHNAWPVDFNLSLTSFESSIRGLHNLVNFALSSPHSVSPTLVFTSSIGVLQNIDRTESSSILESPIPAEVGVNTGYTESKWVSEEILLNASKTTRLNSIIVRVGQLSGGLNGCWNPAEWLPSLVQSGQILGCLPTDDKVVDWIPLPLAAKALIDYRLSGTPGSSTILHLVHPNPVPWSKLATPMAKALSVDLASFSEWVNKLEEAKDKSTKEGIDEVEAMRTISALRLLPFFRSMSLKAAQSGNAFGLVRLSRTTALRLSPILSNSEEARPLEEKNALAWLHYWGRIGFIKPFEPETV</sequence>
<evidence type="ECO:0000259" key="4">
    <source>
        <dbReference type="Pfam" id="PF00501"/>
    </source>
</evidence>
<dbReference type="InterPro" id="IPR051414">
    <property type="entry name" value="Adenylate-forming_Reductase"/>
</dbReference>
<dbReference type="Pfam" id="PF23562">
    <property type="entry name" value="AMP-binding_C_3"/>
    <property type="match status" value="1"/>
</dbReference>
<reference evidence="6 7" key="1">
    <citation type="submission" date="2019-12" db="EMBL/GenBank/DDBJ databases">
        <authorList>
            <person name="Floudas D."/>
            <person name="Bentzer J."/>
            <person name="Ahren D."/>
            <person name="Johansson T."/>
            <person name="Persson P."/>
            <person name="Tunlid A."/>
        </authorList>
    </citation>
    <scope>NUCLEOTIDE SEQUENCE [LARGE SCALE GENOMIC DNA]</scope>
    <source>
        <strain evidence="6 7">CBS 102.39</strain>
    </source>
</reference>
<accession>A0A8H4VK61</accession>
<dbReference type="Gene3D" id="1.10.1200.10">
    <property type="entry name" value="ACP-like"/>
    <property type="match status" value="1"/>
</dbReference>
<dbReference type="InterPro" id="IPR036736">
    <property type="entry name" value="ACP-like_sf"/>
</dbReference>
<keyword evidence="1" id="KW-0596">Phosphopantetheine</keyword>
<gene>
    <name evidence="6" type="ORF">D9613_011803</name>
</gene>
<dbReference type="InterPro" id="IPR036291">
    <property type="entry name" value="NAD(P)-bd_dom_sf"/>
</dbReference>
<dbReference type="Gene3D" id="3.40.50.720">
    <property type="entry name" value="NAD(P)-binding Rossmann-like Domain"/>
    <property type="match status" value="1"/>
</dbReference>
<dbReference type="Pfam" id="PF07993">
    <property type="entry name" value="NAD_binding_4"/>
    <property type="match status" value="1"/>
</dbReference>
<feature type="region of interest" description="Disordered" evidence="3">
    <location>
        <begin position="1"/>
        <end position="21"/>
    </location>
</feature>
<organism evidence="6 7">
    <name type="scientific">Agrocybe pediades</name>
    <dbReference type="NCBI Taxonomy" id="84607"/>
    <lineage>
        <taxon>Eukaryota</taxon>
        <taxon>Fungi</taxon>
        <taxon>Dikarya</taxon>
        <taxon>Basidiomycota</taxon>
        <taxon>Agaricomycotina</taxon>
        <taxon>Agaricomycetes</taxon>
        <taxon>Agaricomycetidae</taxon>
        <taxon>Agaricales</taxon>
        <taxon>Agaricineae</taxon>
        <taxon>Strophariaceae</taxon>
        <taxon>Agrocybe</taxon>
    </lineage>
</organism>
<keyword evidence="7" id="KW-1185">Reference proteome</keyword>
<dbReference type="AlphaFoldDB" id="A0A8H4VK61"/>
<dbReference type="SUPFAM" id="SSF56801">
    <property type="entry name" value="Acetyl-CoA synthetase-like"/>
    <property type="match status" value="1"/>
</dbReference>
<dbReference type="Pfam" id="PF00501">
    <property type="entry name" value="AMP-binding"/>
    <property type="match status" value="1"/>
</dbReference>
<evidence type="ECO:0000256" key="2">
    <source>
        <dbReference type="ARBA" id="ARBA00022553"/>
    </source>
</evidence>
<feature type="domain" description="Thioester reductase (TE)" evidence="5">
    <location>
        <begin position="717"/>
        <end position="960"/>
    </location>
</feature>
<dbReference type="InterPro" id="IPR013120">
    <property type="entry name" value="FAR_NAD-bd"/>
</dbReference>
<dbReference type="EMBL" id="JAACJL010000047">
    <property type="protein sequence ID" value="KAF4612627.1"/>
    <property type="molecule type" value="Genomic_DNA"/>
</dbReference>
<evidence type="ECO:0000256" key="3">
    <source>
        <dbReference type="SAM" id="MobiDB-lite"/>
    </source>
</evidence>
<dbReference type="SUPFAM" id="SSF51735">
    <property type="entry name" value="NAD(P)-binding Rossmann-fold domains"/>
    <property type="match status" value="1"/>
</dbReference>
<dbReference type="InterPro" id="IPR042099">
    <property type="entry name" value="ANL_N_sf"/>
</dbReference>
<evidence type="ECO:0000256" key="1">
    <source>
        <dbReference type="ARBA" id="ARBA00022450"/>
    </source>
</evidence>
<dbReference type="PANTHER" id="PTHR43439:SF2">
    <property type="entry name" value="ENZYME, PUTATIVE (JCVI)-RELATED"/>
    <property type="match status" value="1"/>
</dbReference>
<feature type="domain" description="AMP-dependent synthetase/ligase" evidence="4">
    <location>
        <begin position="36"/>
        <end position="378"/>
    </location>
</feature>
<evidence type="ECO:0008006" key="8">
    <source>
        <dbReference type="Google" id="ProtNLM"/>
    </source>
</evidence>